<evidence type="ECO:0000256" key="1">
    <source>
        <dbReference type="ARBA" id="ARBA00022478"/>
    </source>
</evidence>
<dbReference type="Gene3D" id="3.90.580.10">
    <property type="entry name" value="Zinc finger, CHC2-type domain"/>
    <property type="match status" value="1"/>
</dbReference>
<evidence type="ECO:0000256" key="12">
    <source>
        <dbReference type="HAMAP-Rule" id="MF_00974"/>
    </source>
</evidence>
<evidence type="ECO:0000256" key="9">
    <source>
        <dbReference type="ARBA" id="ARBA00022842"/>
    </source>
</evidence>
<evidence type="ECO:0000256" key="5">
    <source>
        <dbReference type="ARBA" id="ARBA00022705"/>
    </source>
</evidence>
<dbReference type="InterPro" id="IPR006171">
    <property type="entry name" value="TOPRIM_dom"/>
</dbReference>
<organism evidence="15 16">
    <name type="scientific">Tumebacillus lipolyticus</name>
    <dbReference type="NCBI Taxonomy" id="1280370"/>
    <lineage>
        <taxon>Bacteria</taxon>
        <taxon>Bacillati</taxon>
        <taxon>Bacillota</taxon>
        <taxon>Bacilli</taxon>
        <taxon>Bacillales</taxon>
        <taxon>Alicyclobacillaceae</taxon>
        <taxon>Tumebacillus</taxon>
    </lineage>
</organism>
<keyword evidence="6 12" id="KW-0479">Metal-binding</keyword>
<keyword evidence="4 12" id="KW-0548">Nucleotidyltransferase</keyword>
<dbReference type="InterPro" id="IPR002694">
    <property type="entry name" value="Znf_CHC2"/>
</dbReference>
<dbReference type="Pfam" id="PF13155">
    <property type="entry name" value="Toprim_2"/>
    <property type="match status" value="1"/>
</dbReference>
<dbReference type="CDD" id="cd03364">
    <property type="entry name" value="TOPRIM_DnaG_primases"/>
    <property type="match status" value="1"/>
</dbReference>
<dbReference type="Pfam" id="PF08275">
    <property type="entry name" value="DNAG_N"/>
    <property type="match status" value="1"/>
</dbReference>
<dbReference type="HAMAP" id="MF_00974">
    <property type="entry name" value="DNA_primase_DnaG"/>
    <property type="match status" value="1"/>
</dbReference>
<keyword evidence="9" id="KW-0460">Magnesium</keyword>
<comment type="catalytic activity">
    <reaction evidence="12">
        <text>ssDNA + n NTP = ssDNA/pppN(pN)n-1 hybrid + (n-1) diphosphate.</text>
        <dbReference type="EC" id="2.7.7.101"/>
    </reaction>
</comment>
<dbReference type="SMART" id="SM00400">
    <property type="entry name" value="ZnF_CHCC"/>
    <property type="match status" value="1"/>
</dbReference>
<evidence type="ECO:0000256" key="7">
    <source>
        <dbReference type="ARBA" id="ARBA00022771"/>
    </source>
</evidence>
<evidence type="ECO:0000313" key="16">
    <source>
        <dbReference type="Proteomes" id="UP001597343"/>
    </source>
</evidence>
<evidence type="ECO:0000256" key="8">
    <source>
        <dbReference type="ARBA" id="ARBA00022833"/>
    </source>
</evidence>
<comment type="caution">
    <text evidence="15">The sequence shown here is derived from an EMBL/GenBank/DDBJ whole genome shotgun (WGS) entry which is preliminary data.</text>
</comment>
<dbReference type="InterPro" id="IPR030846">
    <property type="entry name" value="DnaG_bac"/>
</dbReference>
<evidence type="ECO:0000313" key="15">
    <source>
        <dbReference type="EMBL" id="MFD2171079.1"/>
    </source>
</evidence>
<dbReference type="Gene3D" id="3.90.980.10">
    <property type="entry name" value="DNA primase, catalytic core, N-terminal domain"/>
    <property type="match status" value="1"/>
</dbReference>
<dbReference type="Gene3D" id="3.40.1360.10">
    <property type="match status" value="1"/>
</dbReference>
<evidence type="ECO:0000256" key="13">
    <source>
        <dbReference type="PIRNR" id="PIRNR002811"/>
    </source>
</evidence>
<dbReference type="PROSITE" id="PS50880">
    <property type="entry name" value="TOPRIM"/>
    <property type="match status" value="1"/>
</dbReference>
<dbReference type="Gene3D" id="1.10.860.10">
    <property type="entry name" value="DNAb Helicase, Chain A"/>
    <property type="match status" value="1"/>
</dbReference>
<dbReference type="Proteomes" id="UP001597343">
    <property type="component" value="Unassembled WGS sequence"/>
</dbReference>
<dbReference type="PIRSF" id="PIRSF002811">
    <property type="entry name" value="DnaG"/>
    <property type="match status" value="1"/>
</dbReference>
<keyword evidence="3 12" id="KW-0808">Transferase</keyword>
<keyword evidence="16" id="KW-1185">Reference proteome</keyword>
<dbReference type="InterPro" id="IPR050219">
    <property type="entry name" value="DnaG_primase"/>
</dbReference>
<name>A0ABW4ZZH8_9BACL</name>
<comment type="cofactor">
    <cofactor evidence="12 13">
        <name>Zn(2+)</name>
        <dbReference type="ChEBI" id="CHEBI:29105"/>
    </cofactor>
    <text evidence="12 13">Binds 1 zinc ion per monomer.</text>
</comment>
<dbReference type="PANTHER" id="PTHR30313:SF2">
    <property type="entry name" value="DNA PRIMASE"/>
    <property type="match status" value="1"/>
</dbReference>
<evidence type="ECO:0000256" key="4">
    <source>
        <dbReference type="ARBA" id="ARBA00022695"/>
    </source>
</evidence>
<accession>A0ABW4ZZH8</accession>
<dbReference type="EMBL" id="JBHUIO010000008">
    <property type="protein sequence ID" value="MFD2171079.1"/>
    <property type="molecule type" value="Genomic_DNA"/>
</dbReference>
<dbReference type="Pfam" id="PF10410">
    <property type="entry name" value="DnaB_bind"/>
    <property type="match status" value="1"/>
</dbReference>
<feature type="zinc finger region" description="CHC2-type" evidence="12">
    <location>
        <begin position="40"/>
        <end position="64"/>
    </location>
</feature>
<sequence length="622" mass="70795">MKKRLPEEIIEQVRQQFDIVDVIGEYVPLKKSGRGYMGCCPFHNEKSPSFSVSQDKQLYHCFGCGASGNLFSFVMDKEGVTFFEAVEQLARRANIALPVEELEEVDSPEYKRRKEMFRAHDLAAKFYHHILMNTEAGLPGIAYLESRGITKTMIETFQLGYAPDAWDVLARFLKKRGFAEDLLVEAGLLSQSEKYKGRCYDKFRHRVMFPIHDGQGQVIGFGGRILSKGEPKYLNSPETPLFSKGRNLYNLHRARPMMRQEERVILLEGYMDVIMAYQHGISNTVAALGTALTSEQVRLLQRNVQEIVMMYDGDAAGQKAALRSSEVIREIGASVKARVATIPDGLDPDEFLRKYGKDAFVRVVLDNSSSMTAFRVHSLRKEFNLGTQTGKEDYIKEVIHKLLVHVTSPIELETLLRELSEEFGYPKETMEQELALAKKSPPAGDKPDRKWNTNRTNAAEVSFVRTGKLLPAHINAERKLLTYMLIQEGVARQVQYELADEFSVDEHGALAAHLYAFYAEHQQADPSLFISGIEDRELLQLATALMMEADLLDLRPDRVNALVREYVHRIKVYHLQVEMKRYERQMIDCGNRGDTEGMQAAYDEMNRIKSNIQSLDNAQADI</sequence>
<keyword evidence="1 12" id="KW-0240">DNA-directed RNA polymerase</keyword>
<comment type="domain">
    <text evidence="12">Contains an N-terminal zinc-binding domain, a central core domain that contains the primase activity, and a C-terminal DnaB-binding domain.</text>
</comment>
<protein>
    <recommendedName>
        <fullName evidence="12 13">DNA primase</fullName>
        <ecNumber evidence="12">2.7.7.101</ecNumber>
    </recommendedName>
</protein>
<keyword evidence="11 12" id="KW-0804">Transcription</keyword>
<keyword evidence="8 12" id="KW-0862">Zinc</keyword>
<evidence type="ECO:0000256" key="6">
    <source>
        <dbReference type="ARBA" id="ARBA00022723"/>
    </source>
</evidence>
<dbReference type="NCBIfam" id="TIGR01391">
    <property type="entry name" value="dnaG"/>
    <property type="match status" value="1"/>
</dbReference>
<dbReference type="SUPFAM" id="SSF57783">
    <property type="entry name" value="Zinc beta-ribbon"/>
    <property type="match status" value="1"/>
</dbReference>
<comment type="similarity">
    <text evidence="12 13">Belongs to the DnaG primase family.</text>
</comment>
<comment type="subunit">
    <text evidence="12">Monomer. Interacts with DnaB.</text>
</comment>
<evidence type="ECO:0000259" key="14">
    <source>
        <dbReference type="PROSITE" id="PS50880"/>
    </source>
</evidence>
<gene>
    <name evidence="12 15" type="primary">dnaG</name>
    <name evidence="15" type="ORF">ACFSOY_13950</name>
</gene>
<dbReference type="Pfam" id="PF01807">
    <property type="entry name" value="Zn_ribbon_DnaG"/>
    <property type="match status" value="1"/>
</dbReference>
<dbReference type="SUPFAM" id="SSF48024">
    <property type="entry name" value="N-terminal domain of DnaB helicase"/>
    <property type="match status" value="1"/>
</dbReference>
<dbReference type="InterPro" id="IPR013264">
    <property type="entry name" value="DNAG_N"/>
</dbReference>
<dbReference type="InterPro" id="IPR036977">
    <property type="entry name" value="DNA_primase_Znf_CHC2"/>
</dbReference>
<reference evidence="16" key="1">
    <citation type="journal article" date="2019" name="Int. J. Syst. Evol. Microbiol.">
        <title>The Global Catalogue of Microorganisms (GCM) 10K type strain sequencing project: providing services to taxonomists for standard genome sequencing and annotation.</title>
        <authorList>
            <consortium name="The Broad Institute Genomics Platform"/>
            <consortium name="The Broad Institute Genome Sequencing Center for Infectious Disease"/>
            <person name="Wu L."/>
            <person name="Ma J."/>
        </authorList>
    </citation>
    <scope>NUCLEOTIDE SEQUENCE [LARGE SCALE GENOMIC DNA]</scope>
    <source>
        <strain evidence="16">CGMCC 1.13574</strain>
    </source>
</reference>
<keyword evidence="2 12" id="KW-0639">Primosome</keyword>
<dbReference type="InterPro" id="IPR037068">
    <property type="entry name" value="DNA_primase_core_N_sf"/>
</dbReference>
<evidence type="ECO:0000256" key="10">
    <source>
        <dbReference type="ARBA" id="ARBA00023125"/>
    </source>
</evidence>
<dbReference type="RefSeq" id="WP_386047581.1">
    <property type="nucleotide sequence ID" value="NZ_JBHUIO010000008.1"/>
</dbReference>
<dbReference type="InterPro" id="IPR006295">
    <property type="entry name" value="DNA_primase_DnaG"/>
</dbReference>
<dbReference type="PANTHER" id="PTHR30313">
    <property type="entry name" value="DNA PRIMASE"/>
    <property type="match status" value="1"/>
</dbReference>
<feature type="domain" description="Toprim" evidence="14">
    <location>
        <begin position="262"/>
        <end position="343"/>
    </location>
</feature>
<comment type="function">
    <text evidence="12 13">RNA polymerase that catalyzes the synthesis of short RNA molecules used as primers for DNA polymerase during DNA replication.</text>
</comment>
<dbReference type="InterPro" id="IPR016136">
    <property type="entry name" value="DNA_helicase_N/primase_C"/>
</dbReference>
<dbReference type="SUPFAM" id="SSF56731">
    <property type="entry name" value="DNA primase core"/>
    <property type="match status" value="1"/>
</dbReference>
<keyword evidence="10 12" id="KW-0238">DNA-binding</keyword>
<evidence type="ECO:0000256" key="11">
    <source>
        <dbReference type="ARBA" id="ARBA00023163"/>
    </source>
</evidence>
<dbReference type="InterPro" id="IPR019475">
    <property type="entry name" value="DNA_primase_DnaB-bd"/>
</dbReference>
<evidence type="ECO:0000256" key="3">
    <source>
        <dbReference type="ARBA" id="ARBA00022679"/>
    </source>
</evidence>
<dbReference type="SMART" id="SM00493">
    <property type="entry name" value="TOPRIM"/>
    <property type="match status" value="1"/>
</dbReference>
<keyword evidence="7 12" id="KW-0863">Zinc-finger</keyword>
<dbReference type="InterPro" id="IPR036185">
    <property type="entry name" value="DNA_heli_DnaB-like_N_sf"/>
</dbReference>
<dbReference type="EC" id="2.7.7.101" evidence="12"/>
<dbReference type="InterPro" id="IPR034151">
    <property type="entry name" value="TOPRIM_DnaG_bac"/>
</dbReference>
<keyword evidence="5 12" id="KW-0235">DNA replication</keyword>
<evidence type="ECO:0000256" key="2">
    <source>
        <dbReference type="ARBA" id="ARBA00022515"/>
    </source>
</evidence>
<proteinExistence type="inferred from homology"/>